<dbReference type="AlphaFoldDB" id="B3MST8"/>
<dbReference type="OMA" id="CKMEAQL"/>
<evidence type="ECO:0000256" key="1">
    <source>
        <dbReference type="ARBA" id="ARBA00022723"/>
    </source>
</evidence>
<feature type="compositionally biased region" description="Low complexity" evidence="6">
    <location>
        <begin position="175"/>
        <end position="188"/>
    </location>
</feature>
<dbReference type="InterPro" id="IPR001841">
    <property type="entry name" value="Znf_RING"/>
</dbReference>
<dbReference type="Pfam" id="PF14634">
    <property type="entry name" value="zf-RING_5"/>
    <property type="match status" value="1"/>
</dbReference>
<dbReference type="PANTHER" id="PTHR22663">
    <property type="entry name" value="RING FINGER PROTEIN NARYA-RELATED"/>
    <property type="match status" value="1"/>
</dbReference>
<dbReference type="PANTHER" id="PTHR22663:SF17">
    <property type="entry name" value="RING FINGER PROTEIN NARYA-RELATED"/>
    <property type="match status" value="1"/>
</dbReference>
<accession>B3MST8</accession>
<feature type="region of interest" description="Disordered" evidence="6">
    <location>
        <begin position="163"/>
        <end position="228"/>
    </location>
</feature>
<protein>
    <recommendedName>
        <fullName evidence="7">RING-type domain-containing protein</fullName>
    </recommendedName>
</protein>
<dbReference type="InterPro" id="IPR042123">
    <property type="entry name" value="Zip3/RNF212-like"/>
</dbReference>
<evidence type="ECO:0000256" key="6">
    <source>
        <dbReference type="SAM" id="MobiDB-lite"/>
    </source>
</evidence>
<dbReference type="Proteomes" id="UP000007801">
    <property type="component" value="Unassembled WGS sequence"/>
</dbReference>
<keyword evidence="3" id="KW-0862">Zinc</keyword>
<dbReference type="GO" id="GO:0000795">
    <property type="term" value="C:synaptonemal complex"/>
    <property type="evidence" value="ECO:0007669"/>
    <property type="project" value="InterPro"/>
</dbReference>
<dbReference type="EMBL" id="CH902623">
    <property type="protein sequence ID" value="EDV30328.1"/>
    <property type="molecule type" value="Genomic_DNA"/>
</dbReference>
<sequence length="228" mass="26724">MESVMFRVHCNKCYQRPDAESTVPFYLSRCHHILCNFCLNETAPDKKCAVCEQPFRGVLLTQDMPTNVANYFEDPKRFLNLYRSICKFQADQRASDDRGFLLTIKKFEEMQRQHAAYHKMEAQFKDQITLEKGRLEHIRNYNAYYEQVTADLERSIAEDSFFSLDDLEDRPTTPPTDSSSDSNESENTQDTFDLDMEMKLAYKKNGRESPLTIVRPRTPSIDHEDLNF</sequence>
<keyword evidence="1" id="KW-0479">Metal-binding</keyword>
<dbReference type="KEGG" id="dan:6505876"/>
<dbReference type="Gene3D" id="3.30.40.10">
    <property type="entry name" value="Zinc/RING finger domain, C3HC4 (zinc finger)"/>
    <property type="match status" value="1"/>
</dbReference>
<evidence type="ECO:0000256" key="4">
    <source>
        <dbReference type="ARBA" id="ARBA00023254"/>
    </source>
</evidence>
<feature type="domain" description="RING-type" evidence="7">
    <location>
        <begin position="10"/>
        <end position="52"/>
    </location>
</feature>
<dbReference type="GO" id="GO:0007131">
    <property type="term" value="P:reciprocal meiotic recombination"/>
    <property type="evidence" value="ECO:0007669"/>
    <property type="project" value="InterPro"/>
</dbReference>
<dbReference type="InterPro" id="IPR013083">
    <property type="entry name" value="Znf_RING/FYVE/PHD"/>
</dbReference>
<keyword evidence="9" id="KW-1185">Reference proteome</keyword>
<dbReference type="OrthoDB" id="2535391at2759"/>
<dbReference type="GO" id="GO:0016925">
    <property type="term" value="P:protein sumoylation"/>
    <property type="evidence" value="ECO:0007669"/>
    <property type="project" value="TreeGrafter"/>
</dbReference>
<dbReference type="GeneID" id="6505876"/>
<dbReference type="GO" id="GO:0007129">
    <property type="term" value="P:homologous chromosome pairing at meiosis"/>
    <property type="evidence" value="ECO:0007669"/>
    <property type="project" value="TreeGrafter"/>
</dbReference>
<dbReference type="InParanoid" id="B3MST8"/>
<reference evidence="8 9" key="1">
    <citation type="journal article" date="2007" name="Nature">
        <title>Evolution of genes and genomes on the Drosophila phylogeny.</title>
        <authorList>
            <consortium name="Drosophila 12 Genomes Consortium"/>
            <person name="Clark A.G."/>
            <person name="Eisen M.B."/>
            <person name="Smith D.R."/>
            <person name="Bergman C.M."/>
            <person name="Oliver B."/>
            <person name="Markow T.A."/>
            <person name="Kaufman T.C."/>
            <person name="Kellis M."/>
            <person name="Gelbart W."/>
            <person name="Iyer V.N."/>
            <person name="Pollard D.A."/>
            <person name="Sackton T.B."/>
            <person name="Larracuente A.M."/>
            <person name="Singh N.D."/>
            <person name="Abad J.P."/>
            <person name="Abt D.N."/>
            <person name="Adryan B."/>
            <person name="Aguade M."/>
            <person name="Akashi H."/>
            <person name="Anderson W.W."/>
            <person name="Aquadro C.F."/>
            <person name="Ardell D.H."/>
            <person name="Arguello R."/>
            <person name="Artieri C.G."/>
            <person name="Barbash D.A."/>
            <person name="Barker D."/>
            <person name="Barsanti P."/>
            <person name="Batterham P."/>
            <person name="Batzoglou S."/>
            <person name="Begun D."/>
            <person name="Bhutkar A."/>
            <person name="Blanco E."/>
            <person name="Bosak S.A."/>
            <person name="Bradley R.K."/>
            <person name="Brand A.D."/>
            <person name="Brent M.R."/>
            <person name="Brooks A.N."/>
            <person name="Brown R.H."/>
            <person name="Butlin R.K."/>
            <person name="Caggese C."/>
            <person name="Calvi B.R."/>
            <person name="Bernardo de Carvalho A."/>
            <person name="Caspi A."/>
            <person name="Castrezana S."/>
            <person name="Celniker S.E."/>
            <person name="Chang J.L."/>
            <person name="Chapple C."/>
            <person name="Chatterji S."/>
            <person name="Chinwalla A."/>
            <person name="Civetta A."/>
            <person name="Clifton S.W."/>
            <person name="Comeron J.M."/>
            <person name="Costello J.C."/>
            <person name="Coyne J.A."/>
            <person name="Daub J."/>
            <person name="David R.G."/>
            <person name="Delcher A.L."/>
            <person name="Delehaunty K."/>
            <person name="Do C.B."/>
            <person name="Ebling H."/>
            <person name="Edwards K."/>
            <person name="Eickbush T."/>
            <person name="Evans J.D."/>
            <person name="Filipski A."/>
            <person name="Findeiss S."/>
            <person name="Freyhult E."/>
            <person name="Fulton L."/>
            <person name="Fulton R."/>
            <person name="Garcia A.C."/>
            <person name="Gardiner A."/>
            <person name="Garfield D.A."/>
            <person name="Garvin B.E."/>
            <person name="Gibson G."/>
            <person name="Gilbert D."/>
            <person name="Gnerre S."/>
            <person name="Godfrey J."/>
            <person name="Good R."/>
            <person name="Gotea V."/>
            <person name="Gravely B."/>
            <person name="Greenberg A.J."/>
            <person name="Griffiths-Jones S."/>
            <person name="Gross S."/>
            <person name="Guigo R."/>
            <person name="Gustafson E.A."/>
            <person name="Haerty W."/>
            <person name="Hahn M.W."/>
            <person name="Halligan D.L."/>
            <person name="Halpern A.L."/>
            <person name="Halter G.M."/>
            <person name="Han M.V."/>
            <person name="Heger A."/>
            <person name="Hillier L."/>
            <person name="Hinrichs A.S."/>
            <person name="Holmes I."/>
            <person name="Hoskins R.A."/>
            <person name="Hubisz M.J."/>
            <person name="Hultmark D."/>
            <person name="Huntley M.A."/>
            <person name="Jaffe D.B."/>
            <person name="Jagadeeshan S."/>
            <person name="Jeck W.R."/>
            <person name="Johnson J."/>
            <person name="Jones C.D."/>
            <person name="Jordan W.C."/>
            <person name="Karpen G.H."/>
            <person name="Kataoka E."/>
            <person name="Keightley P.D."/>
            <person name="Kheradpour P."/>
            <person name="Kirkness E.F."/>
            <person name="Koerich L.B."/>
            <person name="Kristiansen K."/>
            <person name="Kudrna D."/>
            <person name="Kulathinal R.J."/>
            <person name="Kumar S."/>
            <person name="Kwok R."/>
            <person name="Lander E."/>
            <person name="Langley C.H."/>
            <person name="Lapoint R."/>
            <person name="Lazzaro B.P."/>
            <person name="Lee S.J."/>
            <person name="Levesque L."/>
            <person name="Li R."/>
            <person name="Lin C.F."/>
            <person name="Lin M.F."/>
            <person name="Lindblad-Toh K."/>
            <person name="Llopart A."/>
            <person name="Long M."/>
            <person name="Low L."/>
            <person name="Lozovsky E."/>
            <person name="Lu J."/>
            <person name="Luo M."/>
            <person name="Machado C.A."/>
            <person name="Makalowski W."/>
            <person name="Marzo M."/>
            <person name="Matsuda M."/>
            <person name="Matzkin L."/>
            <person name="McAllister B."/>
            <person name="McBride C.S."/>
            <person name="McKernan B."/>
            <person name="McKernan K."/>
            <person name="Mendez-Lago M."/>
            <person name="Minx P."/>
            <person name="Mollenhauer M.U."/>
            <person name="Montooth K."/>
            <person name="Mount S.M."/>
            <person name="Mu X."/>
            <person name="Myers E."/>
            <person name="Negre B."/>
            <person name="Newfeld S."/>
            <person name="Nielsen R."/>
            <person name="Noor M.A."/>
            <person name="O'Grady P."/>
            <person name="Pachter L."/>
            <person name="Papaceit M."/>
            <person name="Parisi M.J."/>
            <person name="Parisi M."/>
            <person name="Parts L."/>
            <person name="Pedersen J.S."/>
            <person name="Pesole G."/>
            <person name="Phillippy A.M."/>
            <person name="Ponting C.P."/>
            <person name="Pop M."/>
            <person name="Porcelli D."/>
            <person name="Powell J.R."/>
            <person name="Prohaska S."/>
            <person name="Pruitt K."/>
            <person name="Puig M."/>
            <person name="Quesneville H."/>
            <person name="Ram K.R."/>
            <person name="Rand D."/>
            <person name="Rasmussen M.D."/>
            <person name="Reed L.K."/>
            <person name="Reenan R."/>
            <person name="Reily A."/>
            <person name="Remington K.A."/>
            <person name="Rieger T.T."/>
            <person name="Ritchie M.G."/>
            <person name="Robin C."/>
            <person name="Rogers Y.H."/>
            <person name="Rohde C."/>
            <person name="Rozas J."/>
            <person name="Rubenfield M.J."/>
            <person name="Ruiz A."/>
            <person name="Russo S."/>
            <person name="Salzberg S.L."/>
            <person name="Sanchez-Gracia A."/>
            <person name="Saranga D.J."/>
            <person name="Sato H."/>
            <person name="Schaeffer S.W."/>
            <person name="Schatz M.C."/>
            <person name="Schlenke T."/>
            <person name="Schwartz R."/>
            <person name="Segarra C."/>
            <person name="Singh R.S."/>
            <person name="Sirot L."/>
            <person name="Sirota M."/>
            <person name="Sisneros N.B."/>
            <person name="Smith C.D."/>
            <person name="Smith T.F."/>
            <person name="Spieth J."/>
            <person name="Stage D.E."/>
            <person name="Stark A."/>
            <person name="Stephan W."/>
            <person name="Strausberg R.L."/>
            <person name="Strempel S."/>
            <person name="Sturgill D."/>
            <person name="Sutton G."/>
            <person name="Sutton G.G."/>
            <person name="Tao W."/>
            <person name="Teichmann S."/>
            <person name="Tobari Y.N."/>
            <person name="Tomimura Y."/>
            <person name="Tsolas J.M."/>
            <person name="Valente V.L."/>
            <person name="Venter E."/>
            <person name="Venter J.C."/>
            <person name="Vicario S."/>
            <person name="Vieira F.G."/>
            <person name="Vilella A.J."/>
            <person name="Villasante A."/>
            <person name="Walenz B."/>
            <person name="Wang J."/>
            <person name="Wasserman M."/>
            <person name="Watts T."/>
            <person name="Wilson D."/>
            <person name="Wilson R.K."/>
            <person name="Wing R.A."/>
            <person name="Wolfner M.F."/>
            <person name="Wong A."/>
            <person name="Wong G.K."/>
            <person name="Wu C.I."/>
            <person name="Wu G."/>
            <person name="Yamamoto D."/>
            <person name="Yang H.P."/>
            <person name="Yang S.P."/>
            <person name="Yorke J.A."/>
            <person name="Yoshida K."/>
            <person name="Zdobnov E."/>
            <person name="Zhang P."/>
            <person name="Zhang Y."/>
            <person name="Zimin A.V."/>
            <person name="Baldwin J."/>
            <person name="Abdouelleil A."/>
            <person name="Abdulkadir J."/>
            <person name="Abebe A."/>
            <person name="Abera B."/>
            <person name="Abreu J."/>
            <person name="Acer S.C."/>
            <person name="Aftuck L."/>
            <person name="Alexander A."/>
            <person name="An P."/>
            <person name="Anderson E."/>
            <person name="Anderson S."/>
            <person name="Arachi H."/>
            <person name="Azer M."/>
            <person name="Bachantsang P."/>
            <person name="Barry A."/>
            <person name="Bayul T."/>
            <person name="Berlin A."/>
            <person name="Bessette D."/>
            <person name="Bloom T."/>
            <person name="Blye J."/>
            <person name="Boguslavskiy L."/>
            <person name="Bonnet C."/>
            <person name="Boukhgalter B."/>
            <person name="Bourzgui I."/>
            <person name="Brown A."/>
            <person name="Cahill P."/>
            <person name="Channer S."/>
            <person name="Cheshatsang Y."/>
            <person name="Chuda L."/>
            <person name="Citroen M."/>
            <person name="Collymore A."/>
            <person name="Cooke P."/>
            <person name="Costello M."/>
            <person name="D'Aco K."/>
            <person name="Daza R."/>
            <person name="De Haan G."/>
            <person name="DeGray S."/>
            <person name="DeMaso C."/>
            <person name="Dhargay N."/>
            <person name="Dooley K."/>
            <person name="Dooley E."/>
            <person name="Doricent M."/>
            <person name="Dorje P."/>
            <person name="Dorjee K."/>
            <person name="Dupes A."/>
            <person name="Elong R."/>
            <person name="Falk J."/>
            <person name="Farina A."/>
            <person name="Faro S."/>
            <person name="Ferguson D."/>
            <person name="Fisher S."/>
            <person name="Foley C.D."/>
            <person name="Franke A."/>
            <person name="Friedrich D."/>
            <person name="Gadbois L."/>
            <person name="Gearin G."/>
            <person name="Gearin C.R."/>
            <person name="Giannoukos G."/>
            <person name="Goode T."/>
            <person name="Graham J."/>
            <person name="Grandbois E."/>
            <person name="Grewal S."/>
            <person name="Gyaltsen K."/>
            <person name="Hafez N."/>
            <person name="Hagos B."/>
            <person name="Hall J."/>
            <person name="Henson C."/>
            <person name="Hollinger A."/>
            <person name="Honan T."/>
            <person name="Huard M.D."/>
            <person name="Hughes L."/>
            <person name="Hurhula B."/>
            <person name="Husby M.E."/>
            <person name="Kamat A."/>
            <person name="Kanga B."/>
            <person name="Kashin S."/>
            <person name="Khazanovich D."/>
            <person name="Kisner P."/>
            <person name="Lance K."/>
            <person name="Lara M."/>
            <person name="Lee W."/>
            <person name="Lennon N."/>
            <person name="Letendre F."/>
            <person name="LeVine R."/>
            <person name="Lipovsky A."/>
            <person name="Liu X."/>
            <person name="Liu J."/>
            <person name="Liu S."/>
            <person name="Lokyitsang T."/>
            <person name="Lokyitsang Y."/>
            <person name="Lubonja R."/>
            <person name="Lui A."/>
            <person name="MacDonald P."/>
            <person name="Magnisalis V."/>
            <person name="Maru K."/>
            <person name="Matthews C."/>
            <person name="McCusker W."/>
            <person name="McDonough S."/>
            <person name="Mehta T."/>
            <person name="Meldrim J."/>
            <person name="Meneus L."/>
            <person name="Mihai O."/>
            <person name="Mihalev A."/>
            <person name="Mihova T."/>
            <person name="Mittelman R."/>
            <person name="Mlenga V."/>
            <person name="Montmayeur A."/>
            <person name="Mulrain L."/>
            <person name="Navidi A."/>
            <person name="Naylor J."/>
            <person name="Negash T."/>
            <person name="Nguyen T."/>
            <person name="Nguyen N."/>
            <person name="Nicol R."/>
            <person name="Norbu C."/>
            <person name="Norbu N."/>
            <person name="Novod N."/>
            <person name="O'Neill B."/>
            <person name="Osman S."/>
            <person name="Markiewicz E."/>
            <person name="Oyono O.L."/>
            <person name="Patti C."/>
            <person name="Phunkhang P."/>
            <person name="Pierre F."/>
            <person name="Priest M."/>
            <person name="Raghuraman S."/>
            <person name="Rege F."/>
            <person name="Reyes R."/>
            <person name="Rise C."/>
            <person name="Rogov P."/>
            <person name="Ross K."/>
            <person name="Ryan E."/>
            <person name="Settipalli S."/>
            <person name="Shea T."/>
            <person name="Sherpa N."/>
            <person name="Shi L."/>
            <person name="Shih D."/>
            <person name="Sparrow T."/>
            <person name="Spaulding J."/>
            <person name="Stalker J."/>
            <person name="Stange-Thomann N."/>
            <person name="Stavropoulos S."/>
            <person name="Stone C."/>
            <person name="Strader C."/>
            <person name="Tesfaye S."/>
            <person name="Thomson T."/>
            <person name="Thoulutsang Y."/>
            <person name="Thoulutsang D."/>
            <person name="Topham K."/>
            <person name="Topping I."/>
            <person name="Tsamla T."/>
            <person name="Vassiliev H."/>
            <person name="Vo A."/>
            <person name="Wangchuk T."/>
            <person name="Wangdi T."/>
            <person name="Weiand M."/>
            <person name="Wilkinson J."/>
            <person name="Wilson A."/>
            <person name="Yadav S."/>
            <person name="Young G."/>
            <person name="Yu Q."/>
            <person name="Zembek L."/>
            <person name="Zhong D."/>
            <person name="Zimmer A."/>
            <person name="Zwirko Z."/>
            <person name="Jaffe D.B."/>
            <person name="Alvarez P."/>
            <person name="Brockman W."/>
            <person name="Butler J."/>
            <person name="Chin C."/>
            <person name="Gnerre S."/>
            <person name="Grabherr M."/>
            <person name="Kleber M."/>
            <person name="Mauceli E."/>
            <person name="MacCallum I."/>
        </authorList>
    </citation>
    <scope>NUCLEOTIDE SEQUENCE [LARGE SCALE GENOMIC DNA]</scope>
    <source>
        <strain evidence="9">Tucson 14024-0371.13</strain>
    </source>
</reference>
<keyword evidence="4" id="KW-0469">Meiosis</keyword>
<evidence type="ECO:0000256" key="5">
    <source>
        <dbReference type="PROSITE-ProRule" id="PRU00175"/>
    </source>
</evidence>
<dbReference type="eggNOG" id="KOG4739">
    <property type="taxonomic scope" value="Eukaryota"/>
</dbReference>
<dbReference type="PROSITE" id="PS50089">
    <property type="entry name" value="ZF_RING_2"/>
    <property type="match status" value="1"/>
</dbReference>
<evidence type="ECO:0000256" key="3">
    <source>
        <dbReference type="ARBA" id="ARBA00022833"/>
    </source>
</evidence>
<dbReference type="GO" id="GO:0008270">
    <property type="term" value="F:zinc ion binding"/>
    <property type="evidence" value="ECO:0007669"/>
    <property type="project" value="UniProtKB-KW"/>
</dbReference>
<gene>
    <name evidence="8" type="primary">Dana\GF23233</name>
    <name evidence="8" type="synonym">dana_GLEANR_7893</name>
    <name evidence="8" type="ORF">GF23233</name>
</gene>
<organism evidence="8 9">
    <name type="scientific">Drosophila ananassae</name>
    <name type="common">Fruit fly</name>
    <dbReference type="NCBI Taxonomy" id="7217"/>
    <lineage>
        <taxon>Eukaryota</taxon>
        <taxon>Metazoa</taxon>
        <taxon>Ecdysozoa</taxon>
        <taxon>Arthropoda</taxon>
        <taxon>Hexapoda</taxon>
        <taxon>Insecta</taxon>
        <taxon>Pterygota</taxon>
        <taxon>Neoptera</taxon>
        <taxon>Endopterygota</taxon>
        <taxon>Diptera</taxon>
        <taxon>Brachycera</taxon>
        <taxon>Muscomorpha</taxon>
        <taxon>Ephydroidea</taxon>
        <taxon>Drosophilidae</taxon>
        <taxon>Drosophila</taxon>
        <taxon>Sophophora</taxon>
    </lineage>
</organism>
<dbReference type="PROSITE" id="PS00518">
    <property type="entry name" value="ZF_RING_1"/>
    <property type="match status" value="1"/>
</dbReference>
<evidence type="ECO:0000313" key="9">
    <source>
        <dbReference type="Proteomes" id="UP000007801"/>
    </source>
</evidence>
<dbReference type="HOGENOM" id="CLU_1268118_0_0_1"/>
<keyword evidence="2 5" id="KW-0863">Zinc-finger</keyword>
<evidence type="ECO:0000313" key="8">
    <source>
        <dbReference type="EMBL" id="EDV30328.1"/>
    </source>
</evidence>
<dbReference type="FunCoup" id="B3MST8">
    <property type="interactions" value="2"/>
</dbReference>
<dbReference type="InterPro" id="IPR017907">
    <property type="entry name" value="Znf_RING_CS"/>
</dbReference>
<evidence type="ECO:0000259" key="7">
    <source>
        <dbReference type="PROSITE" id="PS50089"/>
    </source>
</evidence>
<name>B3MST8_DROAN</name>
<dbReference type="GO" id="GO:0019789">
    <property type="term" value="F:SUMO transferase activity"/>
    <property type="evidence" value="ECO:0007669"/>
    <property type="project" value="InterPro"/>
</dbReference>
<evidence type="ECO:0000256" key="2">
    <source>
        <dbReference type="ARBA" id="ARBA00022771"/>
    </source>
</evidence>
<dbReference type="PhylomeDB" id="B3MST8"/>
<proteinExistence type="predicted"/>